<evidence type="ECO:0000313" key="2">
    <source>
        <dbReference type="Proteomes" id="UP000473525"/>
    </source>
</evidence>
<dbReference type="EMBL" id="WSEK01000004">
    <property type="protein sequence ID" value="MVQ50186.1"/>
    <property type="molecule type" value="Genomic_DNA"/>
</dbReference>
<evidence type="ECO:0000313" key="1">
    <source>
        <dbReference type="EMBL" id="MVQ50186.1"/>
    </source>
</evidence>
<dbReference type="RefSeq" id="WP_157343126.1">
    <property type="nucleotide sequence ID" value="NZ_WSEK01000004.1"/>
</dbReference>
<dbReference type="AlphaFoldDB" id="A0A6L6XUM4"/>
<gene>
    <name evidence="1" type="ORF">GON03_13435</name>
</gene>
<proteinExistence type="predicted"/>
<protein>
    <submittedName>
        <fullName evidence="1">Uncharacterized protein</fullName>
    </submittedName>
</protein>
<accession>A0A6L6XUM4</accession>
<keyword evidence="2" id="KW-1185">Reference proteome</keyword>
<sequence>MDEQTRARRVDNLIPWRVDVAHRWSHEALMLRAEQRRRAGLPNGEEMDARLDRWLAELERDGTVVDYDLARGFVYVARRPEIDTDLIHATGD</sequence>
<reference evidence="1 2" key="1">
    <citation type="submission" date="2019-12" db="EMBL/GenBank/DDBJ databases">
        <authorList>
            <person name="Huq M.A."/>
        </authorList>
    </citation>
    <scope>NUCLEOTIDE SEQUENCE [LARGE SCALE GENOMIC DNA]</scope>
    <source>
        <strain evidence="1 2">MAH-18</strain>
    </source>
</reference>
<comment type="caution">
    <text evidence="1">The sequence shown here is derived from an EMBL/GenBank/DDBJ whole genome shotgun (WGS) entry which is preliminary data.</text>
</comment>
<dbReference type="Proteomes" id="UP000473525">
    <property type="component" value="Unassembled WGS sequence"/>
</dbReference>
<organism evidence="1 2">
    <name type="scientific">Nocardioides agri</name>
    <dbReference type="NCBI Taxonomy" id="2682843"/>
    <lineage>
        <taxon>Bacteria</taxon>
        <taxon>Bacillati</taxon>
        <taxon>Actinomycetota</taxon>
        <taxon>Actinomycetes</taxon>
        <taxon>Propionibacteriales</taxon>
        <taxon>Nocardioidaceae</taxon>
        <taxon>Nocardioides</taxon>
    </lineage>
</organism>
<name>A0A6L6XUM4_9ACTN</name>